<protein>
    <submittedName>
        <fullName evidence="4">Glycosyltransferase family 2 protein</fullName>
    </submittedName>
</protein>
<dbReference type="Gene3D" id="3.90.550.10">
    <property type="entry name" value="Spore Coat Polysaccharide Biosynthesis Protein SpsA, Chain A"/>
    <property type="match status" value="1"/>
</dbReference>
<dbReference type="AlphaFoldDB" id="A0AAE3T2H0"/>
<keyword evidence="2" id="KW-1133">Transmembrane helix</keyword>
<evidence type="ECO:0000256" key="2">
    <source>
        <dbReference type="SAM" id="Phobius"/>
    </source>
</evidence>
<keyword evidence="5" id="KW-1185">Reference proteome</keyword>
<dbReference type="PANTHER" id="PTHR48090">
    <property type="entry name" value="UNDECAPRENYL-PHOSPHATE 4-DEOXY-4-FORMAMIDO-L-ARABINOSE TRANSFERASE-RELATED"/>
    <property type="match status" value="1"/>
</dbReference>
<accession>A0AAE3T2H0</accession>
<dbReference type="RefSeq" id="WP_271429589.1">
    <property type="nucleotide sequence ID" value="NZ_JAQIPB010000009.1"/>
</dbReference>
<evidence type="ECO:0000313" key="5">
    <source>
        <dbReference type="Proteomes" id="UP001212602"/>
    </source>
</evidence>
<dbReference type="InterPro" id="IPR050256">
    <property type="entry name" value="Glycosyltransferase_2"/>
</dbReference>
<feature type="region of interest" description="Disordered" evidence="1">
    <location>
        <begin position="307"/>
        <end position="327"/>
    </location>
</feature>
<keyword evidence="2" id="KW-0812">Transmembrane</keyword>
<proteinExistence type="predicted"/>
<dbReference type="EMBL" id="JAQIPB010000009">
    <property type="protein sequence ID" value="MDA7418372.1"/>
    <property type="molecule type" value="Genomic_DNA"/>
</dbReference>
<dbReference type="InterPro" id="IPR029044">
    <property type="entry name" value="Nucleotide-diphossugar_trans"/>
</dbReference>
<evidence type="ECO:0000313" key="4">
    <source>
        <dbReference type="EMBL" id="MDA7418372.1"/>
    </source>
</evidence>
<dbReference type="InterPro" id="IPR001173">
    <property type="entry name" value="Glyco_trans_2-like"/>
</dbReference>
<feature type="domain" description="Glycosyltransferase 2-like" evidence="3">
    <location>
        <begin position="12"/>
        <end position="166"/>
    </location>
</feature>
<feature type="transmembrane region" description="Helical" evidence="2">
    <location>
        <begin position="268"/>
        <end position="294"/>
    </location>
</feature>
<comment type="caution">
    <text evidence="4">The sequence shown here is derived from an EMBL/GenBank/DDBJ whole genome shotgun (WGS) entry which is preliminary data.</text>
</comment>
<feature type="compositionally biased region" description="Polar residues" evidence="1">
    <location>
        <begin position="318"/>
        <end position="327"/>
    </location>
</feature>
<keyword evidence="2" id="KW-0472">Membrane</keyword>
<evidence type="ECO:0000256" key="1">
    <source>
        <dbReference type="SAM" id="MobiDB-lite"/>
    </source>
</evidence>
<dbReference type="Pfam" id="PF00535">
    <property type="entry name" value="Glycos_transf_2"/>
    <property type="match status" value="1"/>
</dbReference>
<organism evidence="4 5">
    <name type="scientific">Xenophilus arseniciresistens</name>
    <dbReference type="NCBI Taxonomy" id="1283306"/>
    <lineage>
        <taxon>Bacteria</taxon>
        <taxon>Pseudomonadati</taxon>
        <taxon>Pseudomonadota</taxon>
        <taxon>Betaproteobacteria</taxon>
        <taxon>Burkholderiales</taxon>
        <taxon>Comamonadaceae</taxon>
        <taxon>Xenophilus</taxon>
    </lineage>
</organism>
<gene>
    <name evidence="4" type="ORF">PGB34_18545</name>
</gene>
<dbReference type="Proteomes" id="UP001212602">
    <property type="component" value="Unassembled WGS sequence"/>
</dbReference>
<dbReference type="SUPFAM" id="SSF53448">
    <property type="entry name" value="Nucleotide-diphospho-sugar transferases"/>
    <property type="match status" value="1"/>
</dbReference>
<name>A0AAE3T2H0_9BURK</name>
<sequence length="327" mass="36617">MTDRLSSLRIAAIIPCYNEALAITQTVAEFREHLPQAQIHVFDNNSSDNTTEVARAAGAQVTQVLLRGKGNVVRRMFADVEADIYVMVDGDATYDLSRVGEMIEMLIDGNLDMVVGARQDDQQDAATYRQGHRWGNRMLTGAVVSIFGGQFSDMLSGLRVFSRRYAKSFPALSQGFEIETELTVHALELRLPWAELPTRYRSRPEGSHSKLSTYKDGWRILMTISKLYISERPRQFFLWVAVLLTLSALLLAYPLLMTWLATGLVPRVPTAVLVTGMMVGAMMSTACAMILRMVTVGRRESKRLHYLSHPGPRHAAQQRPQGTRQDA</sequence>
<reference evidence="4" key="1">
    <citation type="submission" date="2023-01" db="EMBL/GenBank/DDBJ databases">
        <title>Xenophilus mangrovi sp. nov., isolated from soil of Mangrove nature reserve.</title>
        <authorList>
            <person name="Xu S."/>
            <person name="Liu Z."/>
            <person name="Xu Y."/>
        </authorList>
    </citation>
    <scope>NUCLEOTIDE SEQUENCE</scope>
    <source>
        <strain evidence="4">YW8</strain>
    </source>
</reference>
<dbReference type="CDD" id="cd04179">
    <property type="entry name" value="DPM_DPG-synthase_like"/>
    <property type="match status" value="1"/>
</dbReference>
<dbReference type="PANTHER" id="PTHR48090:SF7">
    <property type="entry name" value="RFBJ PROTEIN"/>
    <property type="match status" value="1"/>
</dbReference>
<evidence type="ECO:0000259" key="3">
    <source>
        <dbReference type="Pfam" id="PF00535"/>
    </source>
</evidence>
<feature type="transmembrane region" description="Helical" evidence="2">
    <location>
        <begin position="236"/>
        <end position="256"/>
    </location>
</feature>